<dbReference type="PROSITE" id="PS51257">
    <property type="entry name" value="PROKAR_LIPOPROTEIN"/>
    <property type="match status" value="1"/>
</dbReference>
<evidence type="ECO:0000313" key="2">
    <source>
        <dbReference type="EMBL" id="BDT59718.1"/>
    </source>
</evidence>
<gene>
    <name evidence="2" type="ORF">MasN3_32120</name>
</gene>
<feature type="signal peptide" evidence="1">
    <location>
        <begin position="1"/>
        <end position="21"/>
    </location>
</feature>
<organism evidence="2 3">
    <name type="scientific">Massilia varians</name>
    <dbReference type="NCBI Taxonomy" id="457921"/>
    <lineage>
        <taxon>Bacteria</taxon>
        <taxon>Pseudomonadati</taxon>
        <taxon>Pseudomonadota</taxon>
        <taxon>Betaproteobacteria</taxon>
        <taxon>Burkholderiales</taxon>
        <taxon>Oxalobacteraceae</taxon>
        <taxon>Telluria group</taxon>
        <taxon>Massilia</taxon>
    </lineage>
</organism>
<keyword evidence="1" id="KW-0732">Signal</keyword>
<reference evidence="2" key="1">
    <citation type="submission" date="2022-11" db="EMBL/GenBank/DDBJ databases">
        <title>Isolation and characterization of PLA-degrading bacterium Massilia sp. from Antarctic soil.</title>
        <authorList>
            <person name="Sato K."/>
            <person name="Gomez-Fuentes C."/>
            <person name="Ahmad S.A."/>
            <person name="Zulkharnain A."/>
        </authorList>
    </citation>
    <scope>NUCLEOTIDE SEQUENCE</scope>
    <source>
        <strain evidence="2">N-3</strain>
    </source>
</reference>
<proteinExistence type="predicted"/>
<accession>A0ABM8C920</accession>
<dbReference type="EMBL" id="AP026966">
    <property type="protein sequence ID" value="BDT59718.1"/>
    <property type="molecule type" value="Genomic_DNA"/>
</dbReference>
<dbReference type="RefSeq" id="WP_281908548.1">
    <property type="nucleotide sequence ID" value="NZ_AP026966.1"/>
</dbReference>
<dbReference type="Proteomes" id="UP001163336">
    <property type="component" value="Chromosome"/>
</dbReference>
<keyword evidence="3" id="KW-1185">Reference proteome</keyword>
<sequence>MNKQRRVLLAASVAVALPLMSGCATKIKASTSHNPAPSEAFSSYGRIVVKPVAFAPGYRGNPGALAKIAGNLDKNLGESVQQWNRAPDNGRTLTIEPIVEEMSFKSSTKRVFLGPLAGSSGVLMRVTFRDQAGKVIATPEFFQRASAMSGGFTLGVQDNLMLTRVSKLASDYIIANYSKAVGGPTGADDAAIAAN</sequence>
<name>A0ABM8C920_9BURK</name>
<evidence type="ECO:0000313" key="3">
    <source>
        <dbReference type="Proteomes" id="UP001163336"/>
    </source>
</evidence>
<evidence type="ECO:0000256" key="1">
    <source>
        <dbReference type="SAM" id="SignalP"/>
    </source>
</evidence>
<feature type="chain" id="PRO_5046332851" description="DUF4410 domain-containing protein" evidence="1">
    <location>
        <begin position="22"/>
        <end position="195"/>
    </location>
</feature>
<protein>
    <recommendedName>
        <fullName evidence="4">DUF4410 domain-containing protein</fullName>
    </recommendedName>
</protein>
<evidence type="ECO:0008006" key="4">
    <source>
        <dbReference type="Google" id="ProtNLM"/>
    </source>
</evidence>